<evidence type="ECO:0000313" key="8">
    <source>
        <dbReference type="Proteomes" id="UP000001357"/>
    </source>
</evidence>
<dbReference type="GO" id="GO:0045944">
    <property type="term" value="P:positive regulation of transcription by RNA polymerase II"/>
    <property type="evidence" value="ECO:0000318"/>
    <property type="project" value="GO_Central"/>
</dbReference>
<dbReference type="EC" id="3.1.3.4" evidence="3"/>
<dbReference type="SMART" id="SM00775">
    <property type="entry name" value="LNS2"/>
    <property type="match status" value="1"/>
</dbReference>
<evidence type="ECO:0000256" key="1">
    <source>
        <dbReference type="ARBA" id="ARBA00001946"/>
    </source>
</evidence>
<comment type="similarity">
    <text evidence="2">Belongs to the lipin family.</text>
</comment>
<gene>
    <name evidence="7" type="ORF">MONBRDRAFT_33582</name>
</gene>
<evidence type="ECO:0000256" key="2">
    <source>
        <dbReference type="ARBA" id="ARBA00005476"/>
    </source>
</evidence>
<feature type="compositionally biased region" description="Polar residues" evidence="5">
    <location>
        <begin position="176"/>
        <end position="186"/>
    </location>
</feature>
<feature type="compositionally biased region" description="Polar residues" evidence="5">
    <location>
        <begin position="475"/>
        <end position="485"/>
    </location>
</feature>
<keyword evidence="4" id="KW-0378">Hydrolase</keyword>
<accession>A9V682</accession>
<comment type="cofactor">
    <cofactor evidence="1">
        <name>Mg(2+)</name>
        <dbReference type="ChEBI" id="CHEBI:18420"/>
    </cofactor>
</comment>
<feature type="compositionally biased region" description="Polar residues" evidence="5">
    <location>
        <begin position="444"/>
        <end position="461"/>
    </location>
</feature>
<dbReference type="InterPro" id="IPR036412">
    <property type="entry name" value="HAD-like_sf"/>
</dbReference>
<dbReference type="Proteomes" id="UP000001357">
    <property type="component" value="Unassembled WGS sequence"/>
</dbReference>
<dbReference type="PANTHER" id="PTHR12181:SF12">
    <property type="entry name" value="PHOSPHATIDATE PHOSPHATASE"/>
    <property type="match status" value="1"/>
</dbReference>
<evidence type="ECO:0000256" key="4">
    <source>
        <dbReference type="ARBA" id="ARBA00022801"/>
    </source>
</evidence>
<dbReference type="GO" id="GO:0008195">
    <property type="term" value="F:phosphatidate phosphatase activity"/>
    <property type="evidence" value="ECO:0000318"/>
    <property type="project" value="GO_Central"/>
</dbReference>
<feature type="region of interest" description="Disordered" evidence="5">
    <location>
        <begin position="172"/>
        <end position="207"/>
    </location>
</feature>
<dbReference type="AlphaFoldDB" id="A9V682"/>
<dbReference type="InterPro" id="IPR031703">
    <property type="entry name" value="Lipin_mid"/>
</dbReference>
<dbReference type="InterPro" id="IPR031315">
    <property type="entry name" value="LNS2/PITP"/>
</dbReference>
<feature type="domain" description="LNS2/PITP" evidence="6">
    <location>
        <begin position="595"/>
        <end position="752"/>
    </location>
</feature>
<dbReference type="KEGG" id="mbr:MONBRDRAFT_33582"/>
<keyword evidence="8" id="KW-1185">Reference proteome</keyword>
<feature type="compositionally biased region" description="Polar residues" evidence="5">
    <location>
        <begin position="291"/>
        <end position="302"/>
    </location>
</feature>
<dbReference type="SUPFAM" id="SSF56784">
    <property type="entry name" value="HAD-like"/>
    <property type="match status" value="1"/>
</dbReference>
<dbReference type="OMA" id="XIKHESS"/>
<dbReference type="Pfam" id="PF08235">
    <property type="entry name" value="LNS2"/>
    <property type="match status" value="1"/>
</dbReference>
<dbReference type="InterPro" id="IPR013209">
    <property type="entry name" value="LNS2"/>
</dbReference>
<feature type="compositionally biased region" description="Low complexity" evidence="5">
    <location>
        <begin position="507"/>
        <end position="520"/>
    </location>
</feature>
<feature type="region of interest" description="Disordered" evidence="5">
    <location>
        <begin position="91"/>
        <end position="150"/>
    </location>
</feature>
<dbReference type="EMBL" id="CH991562">
    <property type="protein sequence ID" value="EDQ86943.1"/>
    <property type="molecule type" value="Genomic_DNA"/>
</dbReference>
<dbReference type="PANTHER" id="PTHR12181">
    <property type="entry name" value="LIPIN"/>
    <property type="match status" value="1"/>
</dbReference>
<evidence type="ECO:0000256" key="3">
    <source>
        <dbReference type="ARBA" id="ARBA00012638"/>
    </source>
</evidence>
<evidence type="ECO:0000259" key="6">
    <source>
        <dbReference type="SMART" id="SM00775"/>
    </source>
</evidence>
<name>A9V682_MONBE</name>
<evidence type="ECO:0000313" key="7">
    <source>
        <dbReference type="EMBL" id="EDQ86943.1"/>
    </source>
</evidence>
<evidence type="ECO:0000256" key="5">
    <source>
        <dbReference type="SAM" id="MobiDB-lite"/>
    </source>
</evidence>
<feature type="compositionally biased region" description="Polar residues" evidence="5">
    <location>
        <begin position="95"/>
        <end position="104"/>
    </location>
</feature>
<dbReference type="GO" id="GO:0005634">
    <property type="term" value="C:nucleus"/>
    <property type="evidence" value="ECO:0000318"/>
    <property type="project" value="GO_Central"/>
</dbReference>
<dbReference type="eggNOG" id="KOG2116">
    <property type="taxonomic scope" value="Eukaryota"/>
</dbReference>
<sequence length="826" mass="89309">MELFRRLSTLYNDINPATLSGAVDVIVVQQPDGSLKCSPFHVRFGKLTLLRAMERQVRVVVNGEQAEVAMRVGRAGEAYFVHDINDAPENALPVTESNLTSPVTTPLPRLSDVESSGNAADADRLSIPASISEEPAEEVARSNGLDESHASHFDDSIESWLWGDMPVRSHEHSLKRSNSQQFSRTVVPSPRDPTETELLASDAPAPGPLRAARSLDDITLDSSAADVFSLGPTGRIRSISESVTSKLLDHSPVVVPASSCDAADDSRTPSGSPGLIARNARGLPDEEITNEPGTPTPASLNSIPEPESEDELGDNGFPVVELSLCGGDKDKSQEELAVSFNRHHVDFSQFVSDPTLLQHKDLVVRIGGERYFSWEMAGPYIMSHVVFHQPLPAEAIAALEREKSRRETKSRSWLFGWASKAASSNASVMASDESDVEADDAEHTTASEPSGSEHNSPQQQRRTLKHRASMPVNMPSGSSRDSANEASDDTVHASSAPADSRAEAAARPRPATAGDVPASASGARVSAGRAALASQSSLESVGDMARKSLRLTSEQLLSLNLKPGSNVCEFTVVSKLQGKATISCRIFLWHYTSKIVVSDIDGTITRSDMLGHAAAFMGTDWTQTGIATLYSGVSRNGYNFLYLSSRSISQSMGTREYLRNIIQDTHKLPDGPILLSPSSLFKSLHREVILRRPEEFKITCLSDIQNLFPPCNPNPFVAGFGNRHSDVVTYRAVGITDSRIFTVDPAGLLKVSSGTYMRSSYSQMSLVADAFFPPINGLATWSRGDTHSDYDNFNYWRAPIMGDATNGQDSLLSSLSEEEAALLGLK</sequence>
<dbReference type="STRING" id="81824.A9V682"/>
<dbReference type="RefSeq" id="XP_001748182.1">
    <property type="nucleotide sequence ID" value="XM_001748130.1"/>
</dbReference>
<organism evidence="7 8">
    <name type="scientific">Monosiga brevicollis</name>
    <name type="common">Choanoflagellate</name>
    <dbReference type="NCBI Taxonomy" id="81824"/>
    <lineage>
        <taxon>Eukaryota</taxon>
        <taxon>Choanoflagellata</taxon>
        <taxon>Craspedida</taxon>
        <taxon>Salpingoecidae</taxon>
        <taxon>Monosiga</taxon>
    </lineage>
</organism>
<dbReference type="FunCoup" id="A9V682">
    <property type="interactions" value="1483"/>
</dbReference>
<dbReference type="InterPro" id="IPR007651">
    <property type="entry name" value="Lipin_N"/>
</dbReference>
<proteinExistence type="inferred from homology"/>
<dbReference type="InterPro" id="IPR026058">
    <property type="entry name" value="LIPIN"/>
</dbReference>
<dbReference type="GeneID" id="5893409"/>
<dbReference type="InParanoid" id="A9V682"/>
<feature type="region of interest" description="Disordered" evidence="5">
    <location>
        <begin position="258"/>
        <end position="277"/>
    </location>
</feature>
<dbReference type="GO" id="GO:0009062">
    <property type="term" value="P:fatty acid catabolic process"/>
    <property type="evidence" value="ECO:0000318"/>
    <property type="project" value="GO_Central"/>
</dbReference>
<reference evidence="7 8" key="1">
    <citation type="journal article" date="2008" name="Nature">
        <title>The genome of the choanoflagellate Monosiga brevicollis and the origin of metazoans.</title>
        <authorList>
            <consortium name="JGI Sequencing"/>
            <person name="King N."/>
            <person name="Westbrook M.J."/>
            <person name="Young S.L."/>
            <person name="Kuo A."/>
            <person name="Abedin M."/>
            <person name="Chapman J."/>
            <person name="Fairclough S."/>
            <person name="Hellsten U."/>
            <person name="Isogai Y."/>
            <person name="Letunic I."/>
            <person name="Marr M."/>
            <person name="Pincus D."/>
            <person name="Putnam N."/>
            <person name="Rokas A."/>
            <person name="Wright K.J."/>
            <person name="Zuzow R."/>
            <person name="Dirks W."/>
            <person name="Good M."/>
            <person name="Goodstein D."/>
            <person name="Lemons D."/>
            <person name="Li W."/>
            <person name="Lyons J.B."/>
            <person name="Morris A."/>
            <person name="Nichols S."/>
            <person name="Richter D.J."/>
            <person name="Salamov A."/>
            <person name="Bork P."/>
            <person name="Lim W.A."/>
            <person name="Manning G."/>
            <person name="Miller W.T."/>
            <person name="McGinnis W."/>
            <person name="Shapiro H."/>
            <person name="Tjian R."/>
            <person name="Grigoriev I.V."/>
            <person name="Rokhsar D."/>
        </authorList>
    </citation>
    <scope>NUCLEOTIDE SEQUENCE [LARGE SCALE GENOMIC DNA]</scope>
    <source>
        <strain evidence="8">MX1 / ATCC 50154</strain>
    </source>
</reference>
<feature type="region of interest" description="Disordered" evidence="5">
    <location>
        <begin position="283"/>
        <end position="313"/>
    </location>
</feature>
<dbReference type="GO" id="GO:0019432">
    <property type="term" value="P:triglyceride biosynthetic process"/>
    <property type="evidence" value="ECO:0000318"/>
    <property type="project" value="GO_Central"/>
</dbReference>
<feature type="compositionally biased region" description="Basic and acidic residues" evidence="5">
    <location>
        <begin position="138"/>
        <end position="150"/>
    </location>
</feature>
<dbReference type="Pfam" id="PF16876">
    <property type="entry name" value="Lipin_mid"/>
    <property type="match status" value="1"/>
</dbReference>
<dbReference type="Pfam" id="PF04571">
    <property type="entry name" value="Lipin_N"/>
    <property type="match status" value="1"/>
</dbReference>
<dbReference type="GO" id="GO:0003713">
    <property type="term" value="F:transcription coactivator activity"/>
    <property type="evidence" value="ECO:0000318"/>
    <property type="project" value="GO_Central"/>
</dbReference>
<protein>
    <recommendedName>
        <fullName evidence="3">phosphatidate phosphatase</fullName>
        <ecNumber evidence="3">3.1.3.4</ecNumber>
    </recommendedName>
</protein>
<feature type="region of interest" description="Disordered" evidence="5">
    <location>
        <begin position="426"/>
        <end position="520"/>
    </location>
</feature>
<dbReference type="GO" id="GO:0032869">
    <property type="term" value="P:cellular response to insulin stimulus"/>
    <property type="evidence" value="ECO:0000318"/>
    <property type="project" value="GO_Central"/>
</dbReference>